<keyword evidence="20" id="KW-1185">Reference proteome</keyword>
<feature type="transmembrane region" description="Helical" evidence="17">
    <location>
        <begin position="416"/>
        <end position="434"/>
    </location>
</feature>
<evidence type="ECO:0000256" key="1">
    <source>
        <dbReference type="ARBA" id="ARBA00004477"/>
    </source>
</evidence>
<proteinExistence type="inferred from homology"/>
<evidence type="ECO:0000256" key="13">
    <source>
        <dbReference type="ARBA" id="ARBA00044727"/>
    </source>
</evidence>
<feature type="transmembrane region" description="Helical" evidence="17">
    <location>
        <begin position="530"/>
        <end position="547"/>
    </location>
</feature>
<feature type="compositionally biased region" description="Low complexity" evidence="16">
    <location>
        <begin position="814"/>
        <end position="848"/>
    </location>
</feature>
<evidence type="ECO:0000256" key="8">
    <source>
        <dbReference type="ARBA" id="ARBA00022692"/>
    </source>
</evidence>
<keyword evidence="8 17" id="KW-0812">Transmembrane</keyword>
<comment type="pathway">
    <text evidence="2">Protein modification; protein glycosylation.</text>
</comment>
<evidence type="ECO:0000313" key="19">
    <source>
        <dbReference type="EMBL" id="GAT43648.1"/>
    </source>
</evidence>
<dbReference type="InterPro" id="IPR016900">
    <property type="entry name" value="Alg10"/>
</dbReference>
<gene>
    <name evidence="19" type="ORF">MCHLO_01319</name>
</gene>
<dbReference type="Pfam" id="PF04922">
    <property type="entry name" value="DIE2_ALG10"/>
    <property type="match status" value="1"/>
</dbReference>
<keyword evidence="11 17" id="KW-0472">Membrane</keyword>
<feature type="transmembrane region" description="Helical" evidence="17">
    <location>
        <begin position="263"/>
        <end position="281"/>
    </location>
</feature>
<comment type="subcellular location">
    <subcellularLocation>
        <location evidence="1">Endoplasmic reticulum membrane</location>
        <topology evidence="1">Multi-pass membrane protein</topology>
    </subcellularLocation>
</comment>
<evidence type="ECO:0000256" key="6">
    <source>
        <dbReference type="ARBA" id="ARBA00022676"/>
    </source>
</evidence>
<name>A0ABQ0KXH2_MYCCL</name>
<evidence type="ECO:0000256" key="11">
    <source>
        <dbReference type="ARBA" id="ARBA00023136"/>
    </source>
</evidence>
<feature type="compositionally biased region" description="Polar residues" evidence="16">
    <location>
        <begin position="667"/>
        <end position="680"/>
    </location>
</feature>
<feature type="coiled-coil region" evidence="15">
    <location>
        <begin position="1068"/>
        <end position="1120"/>
    </location>
</feature>
<comment type="function">
    <text evidence="13">Dol-P-Glc:Glc(2)Man(9)GlcNAc(2)-PP-Dol alpha-1,2-glucosyltransferase that operates in the biosynthetic pathway of dolichol-linked oligosaccharides, the glycan precursors employed in protein asparagine (N)-glycosylation. The assembly of dolichol-linked oligosaccharides begins on the cytosolic side of the endoplasmic reticulum membrane and finishes in its lumen. The sequential addition of sugars to dolichol pyrophosphate produces dolichol-linked oligosaccharides containing fourteen sugars, including two GlcNAcs, nine mannoses and three glucoses. Once assembled, the oligosaccharide is transferred from the lipid to nascent proteins by oligosaccharyltransferases. In the lumen of the endoplasmic reticulum, adds the third and last glucose residue from dolichyl phosphate glucose (Dol-P-Glc) onto the lipid-linked oligosaccharide intermediate Glc(2)Man(9)GlcNAc(2)-PP-Dol to produce Glc(3)Man(9)GlcNAc(2)-PP-Dol.</text>
</comment>
<accession>A0ABQ0KXH2</accession>
<keyword evidence="7" id="KW-0808">Transferase</keyword>
<feature type="transmembrane region" description="Helical" evidence="17">
    <location>
        <begin position="496"/>
        <end position="518"/>
    </location>
</feature>
<keyword evidence="10 17" id="KW-1133">Transmembrane helix</keyword>
<organism evidence="19 20">
    <name type="scientific">Mycena chlorophos</name>
    <name type="common">Agaric fungus</name>
    <name type="synonym">Agaricus chlorophos</name>
    <dbReference type="NCBI Taxonomy" id="658473"/>
    <lineage>
        <taxon>Eukaryota</taxon>
        <taxon>Fungi</taxon>
        <taxon>Dikarya</taxon>
        <taxon>Basidiomycota</taxon>
        <taxon>Agaricomycotina</taxon>
        <taxon>Agaricomycetes</taxon>
        <taxon>Agaricomycetidae</taxon>
        <taxon>Agaricales</taxon>
        <taxon>Marasmiineae</taxon>
        <taxon>Mycenaceae</taxon>
        <taxon>Mycena</taxon>
    </lineage>
</organism>
<evidence type="ECO:0000256" key="17">
    <source>
        <dbReference type="SAM" id="Phobius"/>
    </source>
</evidence>
<feature type="compositionally biased region" description="Polar residues" evidence="16">
    <location>
        <begin position="866"/>
        <end position="886"/>
    </location>
</feature>
<reference evidence="19" key="1">
    <citation type="submission" date="2014-09" db="EMBL/GenBank/DDBJ databases">
        <title>Genome sequence of the luminous mushroom Mycena chlorophos for searching fungal bioluminescence genes.</title>
        <authorList>
            <person name="Tanaka Y."/>
            <person name="Kasuga D."/>
            <person name="Oba Y."/>
            <person name="Hase S."/>
            <person name="Sato K."/>
            <person name="Oba Y."/>
            <person name="Sakakibara Y."/>
        </authorList>
    </citation>
    <scope>NUCLEOTIDE SEQUENCE</scope>
</reference>
<feature type="transmembrane region" description="Helical" evidence="17">
    <location>
        <begin position="224"/>
        <end position="242"/>
    </location>
</feature>
<keyword evidence="9" id="KW-0256">Endoplasmic reticulum</keyword>
<dbReference type="EMBL" id="DF839219">
    <property type="protein sequence ID" value="GAT43648.1"/>
    <property type="molecule type" value="Genomic_DNA"/>
</dbReference>
<comment type="catalytic activity">
    <reaction evidence="14">
        <text>an alpha-D-Glc-(1-&gt;3)-alpha-D-Glc-(1-&gt;3)-alpha-D-Man-(1-&gt;2)-alpha-D-Man-(1-&gt;2)-alpha-D-Man-(1-&gt;3)-[alpha-D-Man-(1-&gt;2)-alpha-D-Man-(1-&gt;3)-[alpha-D-Man-(1-&gt;2)-alpha-D-Man-(1-&gt;6)]-alpha-D-Man-(1-&gt;6)]-beta-D-Man-(1-&gt;4)-beta-D-GlcNAc-(1-&gt;4)-alpha-D-GlcNAc-diphospho-di-trans,poly-cis-dolichol + a di-trans,poly-cis-dolichyl beta-D-glucosyl phosphate = a alpha-D-Glc-(1-&gt;2)-alpha-D-Glc-(1-&gt;3)-alpha-D-Glc-(1-&gt;3)-alpha-D-Man-(1-&gt;2)-alpha-D-Man-(1-&gt;2)-alpha-D-Man-(1-&gt;3)-[alpha-D-Man-(1-&gt;2)-alpha-D-Man-(1-&gt;3)-[alpha-D-Man-(1-&gt;2)-alpha-D-Man-(1-&gt;6)]-alpha-D-Man-(1-&gt;6)]-beta-D-Man-(1-&gt;4)-beta-D-GlcNAc-(1-&gt;4)-alpha-D-GlcNAc-diphospho-di-trans,poly-cis-dolichol + a di-trans,poly-cis-dolichyl phosphate + H(+)</text>
        <dbReference type="Rhea" id="RHEA:29543"/>
        <dbReference type="Rhea" id="RHEA-COMP:19498"/>
        <dbReference type="Rhea" id="RHEA-COMP:19502"/>
        <dbReference type="Rhea" id="RHEA-COMP:19512"/>
        <dbReference type="Rhea" id="RHEA-COMP:19522"/>
        <dbReference type="ChEBI" id="CHEBI:15378"/>
        <dbReference type="ChEBI" id="CHEBI:57525"/>
        <dbReference type="ChEBI" id="CHEBI:57683"/>
        <dbReference type="ChEBI" id="CHEBI:132522"/>
        <dbReference type="ChEBI" id="CHEBI:132523"/>
        <dbReference type="EC" id="2.4.1.256"/>
    </reaction>
    <physiologicalReaction direction="left-to-right" evidence="14">
        <dbReference type="Rhea" id="RHEA:29544"/>
    </physiologicalReaction>
</comment>
<evidence type="ECO:0000256" key="12">
    <source>
        <dbReference type="ARBA" id="ARBA00032069"/>
    </source>
</evidence>
<evidence type="ECO:0000256" key="14">
    <source>
        <dbReference type="ARBA" id="ARBA00048064"/>
    </source>
</evidence>
<sequence length="1228" mass="134169">MSKSKLSIILAFVVGLSLALPTPSRDDQPVFLPVTGTLTHTIAARLPQESDQIFAAVQWEEPKSQKERRQIQSQQPPTVLFFAHAQWADVRDSKPSHPRSTGDADFFAATQWRSRRTVSPEPTPKATSNPLGCSHHFTLSLASGHHCKMATGYVAFVGVSIMMLKEFNSIVDEPYMDEPFHVPQAQAYCRGEFDTYDPKLTTPPGLYLLTLVLKKMFMLKCNVAQLRLTPMLALLALPLVLGRLLAYHQRGRLPKWTEPPTDALVLSFFPIAWFFGFLYYTEVPSVFFVVSTIVAAFQGKHWLAALLGLLSCTFRQTNIIWVLYAYAMSQVMFLRFRFSPPGSKPLSKLHDPMAFEATPGDFVRAILSLPNVLLDILPAFVPYAGVLAAFVAFMVWNGGIVLGDKSNHIPTLHVPQVYYFFAFATAFGWPILLSSKFGALGLTKAVGQRMFGSKLRIMSTIVASLAMAVTVNLFTIHHPFLLSDNRHFTFYVWHRIYMKFPAPYLLIPIYIACAWAWFLRVGEQQTMLQTFLLPIFILPTLLPTPLLEPRYFLIPYILLRSQVAEVPTWSLALEGGWYAVINAATMGIFLYMPREGVGGSSTPTKASSKSSIRHSLGLASKALAAISKDKDGAKKTKDTASRRLSAVDTKPMAPRASLGDVNRPPSIASSRRSMNGTPDSKTVRRRVSAVKEDQPEGAGKGTEGVTRSASLRPRTGPSALPKYRPRSVVGEKPPSPVRAGVRRRLAGSDDDQDEDAAKVVETAAEKAKRPISPLPQRAALKVATSSTINAPSPPVKLKPKAKDTPPRPTKTVKTASSHAPRPSSSASSSSSFTPRTPKSTTKPAAKPHGSPLRGNTDSPLARHSKLTSTHLGTPTEAANMSHISEGNSEDEEEVGGLLLAAPPGAPTPAMPRTVSSRRPRKAPPQTPTRTQLPGRANLSYLSPMPPTSEKGSSSLRPQPVGDGPTVGRGSILSWEQLASESSRTLGEDEITSMLSEMAAPFRSGAVSPAPESPVLSAMNSPGEFGSISQVLLPDVTPSPAVHANTSRLTDKDVPPVDAAVVTLLRLQLASAESIAKERLHQMQAMEEEIHQLKQARMRDAEELRQQVGDLEHELRGNLELRQRNDEDRSAHIAALQDQLRAADQSHVQQVDVAIQETRANAQAEAIAVVKREKAKMSAVWSARVAGTQWAFVRDFAEDEREGINGDLQVLSALLSNLDAMRAQVLTTV</sequence>
<feature type="signal peptide" evidence="18">
    <location>
        <begin position="1"/>
        <end position="19"/>
    </location>
</feature>
<feature type="transmembrane region" description="Helical" evidence="17">
    <location>
        <begin position="301"/>
        <end position="327"/>
    </location>
</feature>
<feature type="chain" id="PRO_5047324823" description="Dol-P-Glc:Glc(2)Man(9)GlcNAc(2)-PP-Dol alpha-1,2-glucosyltransferase" evidence="18">
    <location>
        <begin position="20"/>
        <end position="1228"/>
    </location>
</feature>
<feature type="region of interest" description="Disordered" evidence="16">
    <location>
        <begin position="629"/>
        <end position="969"/>
    </location>
</feature>
<comment type="similarity">
    <text evidence="3">Belongs to the ALG10 glucosyltransferase family.</text>
</comment>
<evidence type="ECO:0000313" key="20">
    <source>
        <dbReference type="Proteomes" id="UP000815677"/>
    </source>
</evidence>
<feature type="compositionally biased region" description="Basic and acidic residues" evidence="16">
    <location>
        <begin position="755"/>
        <end position="768"/>
    </location>
</feature>
<keyword evidence="15" id="KW-0175">Coiled coil</keyword>
<dbReference type="Proteomes" id="UP000815677">
    <property type="component" value="Unassembled WGS sequence"/>
</dbReference>
<evidence type="ECO:0000256" key="7">
    <source>
        <dbReference type="ARBA" id="ARBA00022679"/>
    </source>
</evidence>
<evidence type="ECO:0000256" key="9">
    <source>
        <dbReference type="ARBA" id="ARBA00022824"/>
    </source>
</evidence>
<keyword evidence="18" id="KW-0732">Signal</keyword>
<evidence type="ECO:0000256" key="18">
    <source>
        <dbReference type="SAM" id="SignalP"/>
    </source>
</evidence>
<protein>
    <recommendedName>
        <fullName evidence="5">Dol-P-Glc:Glc(2)Man(9)GlcNAc(2)-PP-Dol alpha-1,2-glucosyltransferase</fullName>
        <ecNumber evidence="4">2.4.1.256</ecNumber>
    </recommendedName>
    <alternativeName>
        <fullName evidence="12">Asparagine-linked glycosylation protein 10</fullName>
    </alternativeName>
</protein>
<dbReference type="CDD" id="cd22249">
    <property type="entry name" value="UDM1_RNF168_RNF169-like"/>
    <property type="match status" value="1"/>
</dbReference>
<dbReference type="PANTHER" id="PTHR12989">
    <property type="entry name" value="ALPHA-1,2-GLUCOSYLTRANSFERASE ALG10"/>
    <property type="match status" value="1"/>
</dbReference>
<keyword evidence="6" id="KW-0328">Glycosyltransferase</keyword>
<dbReference type="PANTHER" id="PTHR12989:SF10">
    <property type="entry name" value="DOL-P-GLC:GLC(2)MAN(9)GLCNAC(2)-PP-DOL ALPHA-1,2-GLUCOSYLTRANSFERASE-RELATED"/>
    <property type="match status" value="1"/>
</dbReference>
<evidence type="ECO:0000256" key="10">
    <source>
        <dbReference type="ARBA" id="ARBA00022989"/>
    </source>
</evidence>
<feature type="transmembrane region" description="Helical" evidence="17">
    <location>
        <begin position="455"/>
        <end position="476"/>
    </location>
</feature>
<evidence type="ECO:0000256" key="15">
    <source>
        <dbReference type="SAM" id="Coils"/>
    </source>
</evidence>
<evidence type="ECO:0000256" key="3">
    <source>
        <dbReference type="ARBA" id="ARBA00010600"/>
    </source>
</evidence>
<evidence type="ECO:0000256" key="16">
    <source>
        <dbReference type="SAM" id="MobiDB-lite"/>
    </source>
</evidence>
<feature type="transmembrane region" description="Helical" evidence="17">
    <location>
        <begin position="372"/>
        <end position="396"/>
    </location>
</feature>
<feature type="compositionally biased region" description="Basic and acidic residues" evidence="16">
    <location>
        <begin position="629"/>
        <end position="641"/>
    </location>
</feature>
<dbReference type="EC" id="2.4.1.256" evidence="4"/>
<evidence type="ECO:0000256" key="4">
    <source>
        <dbReference type="ARBA" id="ARBA00011967"/>
    </source>
</evidence>
<evidence type="ECO:0000256" key="5">
    <source>
        <dbReference type="ARBA" id="ARBA00018512"/>
    </source>
</evidence>
<evidence type="ECO:0000256" key="2">
    <source>
        <dbReference type="ARBA" id="ARBA00004922"/>
    </source>
</evidence>